<evidence type="ECO:0000256" key="1">
    <source>
        <dbReference type="SAM" id="Phobius"/>
    </source>
</evidence>
<keyword evidence="1" id="KW-0472">Membrane</keyword>
<name>A0ABN9R3W5_9DINO</name>
<feature type="transmembrane region" description="Helical" evidence="1">
    <location>
        <begin position="12"/>
        <end position="34"/>
    </location>
</feature>
<protein>
    <submittedName>
        <fullName evidence="2">Uncharacterized protein</fullName>
    </submittedName>
</protein>
<feature type="transmembrane region" description="Helical" evidence="1">
    <location>
        <begin position="54"/>
        <end position="77"/>
    </location>
</feature>
<accession>A0ABN9R3W5</accession>
<evidence type="ECO:0000313" key="2">
    <source>
        <dbReference type="EMBL" id="CAK0812960.1"/>
    </source>
</evidence>
<evidence type="ECO:0000313" key="3">
    <source>
        <dbReference type="Proteomes" id="UP001189429"/>
    </source>
</evidence>
<reference evidence="2" key="1">
    <citation type="submission" date="2023-10" db="EMBL/GenBank/DDBJ databases">
        <authorList>
            <person name="Chen Y."/>
            <person name="Shah S."/>
            <person name="Dougan E. K."/>
            <person name="Thang M."/>
            <person name="Chan C."/>
        </authorList>
    </citation>
    <scope>NUCLEOTIDE SEQUENCE [LARGE SCALE GENOMIC DNA]</scope>
</reference>
<gene>
    <name evidence="2" type="ORF">PCOR1329_LOCUS17061</name>
</gene>
<keyword evidence="3" id="KW-1185">Reference proteome</keyword>
<proteinExistence type="predicted"/>
<organism evidence="2 3">
    <name type="scientific">Prorocentrum cordatum</name>
    <dbReference type="NCBI Taxonomy" id="2364126"/>
    <lineage>
        <taxon>Eukaryota</taxon>
        <taxon>Sar</taxon>
        <taxon>Alveolata</taxon>
        <taxon>Dinophyceae</taxon>
        <taxon>Prorocentrales</taxon>
        <taxon>Prorocentraceae</taxon>
        <taxon>Prorocentrum</taxon>
    </lineage>
</organism>
<keyword evidence="1" id="KW-1133">Transmembrane helix</keyword>
<comment type="caution">
    <text evidence="2">The sequence shown here is derived from an EMBL/GenBank/DDBJ whole genome shotgun (WGS) entry which is preliminary data.</text>
</comment>
<feature type="transmembrane region" description="Helical" evidence="1">
    <location>
        <begin position="297"/>
        <end position="320"/>
    </location>
</feature>
<keyword evidence="1" id="KW-0812">Transmembrane</keyword>
<sequence length="355" mass="39873">MKDSMYGISYLFALFSIVCALFVWGLAICIFWPMFDEKVQDYSNDFEQPPKGAISTASGIALSLACNIGESGAVVALKRLDKYFYKRVPNSRPMGSWAVMFIHNVSESFRLATLWYAAIISPESNTWIVAIISSLVLNTVSRMGWQNYIAWRLTCKNTFWIPGCWTFVHRQAKFAFGYCRFAAPLSVFGARYALSFVSESESLCCGSEIKPYFNDTGLYVMLGSLIAELVEGSMVVFCEWLHLDPSWYTDKTVKAFSCRTNDKDLHDAAAAMWYSPNSYIKPVHKVHNQERNFKSRFVHLGITSAATFLVYSGLICLVSLDFLLGFSGEHVDAIGSGTVDDMKRNGGVLWRLPGE</sequence>
<dbReference type="Proteomes" id="UP001189429">
    <property type="component" value="Unassembled WGS sequence"/>
</dbReference>
<dbReference type="EMBL" id="CAUYUJ010005258">
    <property type="protein sequence ID" value="CAK0812960.1"/>
    <property type="molecule type" value="Genomic_DNA"/>
</dbReference>